<dbReference type="Gene3D" id="2.40.50.100">
    <property type="match status" value="1"/>
</dbReference>
<organism evidence="3 4">
    <name type="scientific">Opisthorchis felineus</name>
    <dbReference type="NCBI Taxonomy" id="147828"/>
    <lineage>
        <taxon>Eukaryota</taxon>
        <taxon>Metazoa</taxon>
        <taxon>Spiralia</taxon>
        <taxon>Lophotrochozoa</taxon>
        <taxon>Platyhelminthes</taxon>
        <taxon>Trematoda</taxon>
        <taxon>Digenea</taxon>
        <taxon>Opisthorchiida</taxon>
        <taxon>Opisthorchiata</taxon>
        <taxon>Opisthorchiidae</taxon>
        <taxon>Opisthorchis</taxon>
    </lineage>
</organism>
<dbReference type="InterPro" id="IPR011053">
    <property type="entry name" value="Single_hybrid_motif"/>
</dbReference>
<sequence length="79" mass="8220">MEPNKVTDTGSVCVAPMAGLLRSVSVKVGDHVTDGQELCVLEAMKMHKSLHAAKAGVVKNVNCKTGDSVGEGDALIELE</sequence>
<proteinExistence type="predicted"/>
<dbReference type="AlphaFoldDB" id="A0A4S2M8V2"/>
<dbReference type="Pfam" id="PF00364">
    <property type="entry name" value="Biotin_lipoyl"/>
    <property type="match status" value="1"/>
</dbReference>
<dbReference type="STRING" id="147828.A0A4S2M8V2"/>
<gene>
    <name evidence="3" type="ORF">CRM22_001866</name>
</gene>
<feature type="domain" description="Lipoyl-binding" evidence="2">
    <location>
        <begin position="3"/>
        <end position="79"/>
    </location>
</feature>
<protein>
    <recommendedName>
        <fullName evidence="2">Lipoyl-binding domain-containing protein</fullName>
    </recommendedName>
</protein>
<dbReference type="Proteomes" id="UP000308267">
    <property type="component" value="Unassembled WGS sequence"/>
</dbReference>
<evidence type="ECO:0000313" key="4">
    <source>
        <dbReference type="Proteomes" id="UP000308267"/>
    </source>
</evidence>
<accession>A0A4S2M8V2</accession>
<dbReference type="OrthoDB" id="6239529at2759"/>
<dbReference type="InterPro" id="IPR050709">
    <property type="entry name" value="Biotin_Carboxyl_Carrier/Decarb"/>
</dbReference>
<dbReference type="PROSITE" id="PS00188">
    <property type="entry name" value="BIOTIN"/>
    <property type="match status" value="1"/>
</dbReference>
<keyword evidence="1" id="KW-0092">Biotin</keyword>
<dbReference type="FunFam" id="2.40.50.100:FF:000003">
    <property type="entry name" value="Acetyl-CoA carboxylase biotin carboxyl carrier protein"/>
    <property type="match status" value="1"/>
</dbReference>
<dbReference type="SUPFAM" id="SSF51230">
    <property type="entry name" value="Single hybrid motif"/>
    <property type="match status" value="1"/>
</dbReference>
<dbReference type="EMBL" id="SJOL01003315">
    <property type="protein sequence ID" value="TGZ72795.1"/>
    <property type="molecule type" value="Genomic_DNA"/>
</dbReference>
<evidence type="ECO:0000313" key="3">
    <source>
        <dbReference type="EMBL" id="TGZ72796.1"/>
    </source>
</evidence>
<dbReference type="CDD" id="cd06850">
    <property type="entry name" value="biotinyl_domain"/>
    <property type="match status" value="1"/>
</dbReference>
<dbReference type="InterPro" id="IPR001882">
    <property type="entry name" value="Biotin_BS"/>
</dbReference>
<dbReference type="PANTHER" id="PTHR45266">
    <property type="entry name" value="OXALOACETATE DECARBOXYLASE ALPHA CHAIN"/>
    <property type="match status" value="1"/>
</dbReference>
<dbReference type="PROSITE" id="PS50968">
    <property type="entry name" value="BIOTINYL_LIPOYL"/>
    <property type="match status" value="1"/>
</dbReference>
<dbReference type="EMBL" id="SJOL01003315">
    <property type="protein sequence ID" value="TGZ72796.1"/>
    <property type="molecule type" value="Genomic_DNA"/>
</dbReference>
<name>A0A4S2M8V2_OPIFE</name>
<dbReference type="InterPro" id="IPR000089">
    <property type="entry name" value="Biotin_lipoyl"/>
</dbReference>
<evidence type="ECO:0000256" key="1">
    <source>
        <dbReference type="ARBA" id="ARBA00023267"/>
    </source>
</evidence>
<reference evidence="3 4" key="1">
    <citation type="journal article" date="2019" name="BMC Genomics">
        <title>New insights from Opisthorchis felineus genome: update on genomics of the epidemiologically important liver flukes.</title>
        <authorList>
            <person name="Ershov N.I."/>
            <person name="Mordvinov V.A."/>
            <person name="Prokhortchouk E.B."/>
            <person name="Pakharukova M.Y."/>
            <person name="Gunbin K.V."/>
            <person name="Ustyantsev K."/>
            <person name="Genaev M.A."/>
            <person name="Blinov A.G."/>
            <person name="Mazur A."/>
            <person name="Boulygina E."/>
            <person name="Tsygankova S."/>
            <person name="Khrameeva E."/>
            <person name="Chekanov N."/>
            <person name="Fan G."/>
            <person name="Xiao A."/>
            <person name="Zhang H."/>
            <person name="Xu X."/>
            <person name="Yang H."/>
            <person name="Solovyev V."/>
            <person name="Lee S.M."/>
            <person name="Liu X."/>
            <person name="Afonnikov D.A."/>
            <person name="Skryabin K.G."/>
        </authorList>
    </citation>
    <scope>NUCLEOTIDE SEQUENCE [LARGE SCALE GENOMIC DNA]</scope>
    <source>
        <strain evidence="3">AK-0245</strain>
        <tissue evidence="3">Whole organism</tissue>
    </source>
</reference>
<keyword evidence="4" id="KW-1185">Reference proteome</keyword>
<evidence type="ECO:0000259" key="2">
    <source>
        <dbReference type="PROSITE" id="PS50968"/>
    </source>
</evidence>
<dbReference type="PANTHER" id="PTHR45266:SF3">
    <property type="entry name" value="OXALOACETATE DECARBOXYLASE ALPHA CHAIN"/>
    <property type="match status" value="1"/>
</dbReference>
<comment type="caution">
    <text evidence="3">The sequence shown here is derived from an EMBL/GenBank/DDBJ whole genome shotgun (WGS) entry which is preliminary data.</text>
</comment>